<gene>
    <name evidence="3" type="ORF">A2719_03445</name>
</gene>
<feature type="transmembrane region" description="Helical" evidence="1">
    <location>
        <begin position="66"/>
        <end position="91"/>
    </location>
</feature>
<accession>A0A1G2G101</accession>
<comment type="caution">
    <text evidence="3">The sequence shown here is derived from an EMBL/GenBank/DDBJ whole genome shotgun (WGS) entry which is preliminary data.</text>
</comment>
<feature type="transmembrane region" description="Helical" evidence="1">
    <location>
        <begin position="131"/>
        <end position="156"/>
    </location>
</feature>
<feature type="transmembrane region" description="Helical" evidence="1">
    <location>
        <begin position="163"/>
        <end position="182"/>
    </location>
</feature>
<dbReference type="PANTHER" id="PTHR42709">
    <property type="entry name" value="ALKALINE PHOSPHATASE LIKE PROTEIN"/>
    <property type="match status" value="1"/>
</dbReference>
<organism evidence="3 4">
    <name type="scientific">Candidatus Ryanbacteria bacterium RIFCSPHIGHO2_01_FULL_45_22</name>
    <dbReference type="NCBI Taxonomy" id="1802114"/>
    <lineage>
        <taxon>Bacteria</taxon>
        <taxon>Candidatus Ryaniibacteriota</taxon>
    </lineage>
</organism>
<proteinExistence type="predicted"/>
<dbReference type="EMBL" id="MHNK01000010">
    <property type="protein sequence ID" value="OGZ43989.1"/>
    <property type="molecule type" value="Genomic_DNA"/>
</dbReference>
<evidence type="ECO:0000256" key="1">
    <source>
        <dbReference type="SAM" id="Phobius"/>
    </source>
</evidence>
<keyword evidence="1" id="KW-1133">Transmembrane helix</keyword>
<protein>
    <recommendedName>
        <fullName evidence="2">VTT domain-containing protein</fullName>
    </recommendedName>
</protein>
<dbReference type="Proteomes" id="UP000177480">
    <property type="component" value="Unassembled WGS sequence"/>
</dbReference>
<dbReference type="AlphaFoldDB" id="A0A1G2G101"/>
<name>A0A1G2G101_9BACT</name>
<feature type="transmembrane region" description="Helical" evidence="1">
    <location>
        <begin position="41"/>
        <end position="59"/>
    </location>
</feature>
<dbReference type="PANTHER" id="PTHR42709:SF4">
    <property type="entry name" value="INNER MEMBRANE PROTEIN YQAA"/>
    <property type="match status" value="1"/>
</dbReference>
<keyword evidence="1" id="KW-0472">Membrane</keyword>
<evidence type="ECO:0000313" key="4">
    <source>
        <dbReference type="Proteomes" id="UP000177480"/>
    </source>
</evidence>
<dbReference type="InterPro" id="IPR051311">
    <property type="entry name" value="DedA_domain"/>
</dbReference>
<evidence type="ECO:0000313" key="3">
    <source>
        <dbReference type="EMBL" id="OGZ43989.1"/>
    </source>
</evidence>
<feature type="domain" description="VTT" evidence="2">
    <location>
        <begin position="67"/>
        <end position="183"/>
    </location>
</feature>
<reference evidence="3 4" key="1">
    <citation type="journal article" date="2016" name="Nat. Commun.">
        <title>Thousands of microbial genomes shed light on interconnected biogeochemical processes in an aquifer system.</title>
        <authorList>
            <person name="Anantharaman K."/>
            <person name="Brown C.T."/>
            <person name="Hug L.A."/>
            <person name="Sharon I."/>
            <person name="Castelle C.J."/>
            <person name="Probst A.J."/>
            <person name="Thomas B.C."/>
            <person name="Singh A."/>
            <person name="Wilkins M.J."/>
            <person name="Karaoz U."/>
            <person name="Brodie E.L."/>
            <person name="Williams K.H."/>
            <person name="Hubbard S.S."/>
            <person name="Banfield J.F."/>
        </authorList>
    </citation>
    <scope>NUCLEOTIDE SEQUENCE [LARGE SCALE GENOMIC DNA]</scope>
</reference>
<dbReference type="STRING" id="1802114.A2719_03445"/>
<keyword evidence="1" id="KW-0812">Transmembrane</keyword>
<evidence type="ECO:0000259" key="2">
    <source>
        <dbReference type="Pfam" id="PF09335"/>
    </source>
</evidence>
<dbReference type="Pfam" id="PF09335">
    <property type="entry name" value="VTT_dom"/>
    <property type="match status" value="1"/>
</dbReference>
<dbReference type="InterPro" id="IPR032816">
    <property type="entry name" value="VTT_dom"/>
</dbReference>
<sequence length="190" mass="21174">MNINHKKEFTAFVFFLLFLVTWSFLIYQFSPNEIVENLGVGNGYLVAFVAAFLAGISTFTSAPYALIVITLGAGGLSPFLIGLVSAFGLFLGDSTSYVLGYYGHHVVPHGLQEELQKVHAWLMARKRAWTIPVFIFCYGAFFPFSNDLVVISFGLARYPFWRVMAPLALGSIVFNMILAYLGKYGVGYFF</sequence>
<feature type="transmembrane region" description="Helical" evidence="1">
    <location>
        <begin position="9"/>
        <end position="29"/>
    </location>
</feature>